<protein>
    <recommendedName>
        <fullName evidence="2">Universal stress protein</fullName>
    </recommendedName>
</protein>
<accession>A0ABM8IFL4</accession>
<dbReference type="InterPro" id="IPR006015">
    <property type="entry name" value="Universal_stress_UspA"/>
</dbReference>
<evidence type="ECO:0000313" key="5">
    <source>
        <dbReference type="Proteomes" id="UP001496674"/>
    </source>
</evidence>
<dbReference type="EMBL" id="AP028055">
    <property type="protein sequence ID" value="BEG98661.1"/>
    <property type="molecule type" value="Genomic_DNA"/>
</dbReference>
<evidence type="ECO:0000259" key="3">
    <source>
        <dbReference type="Pfam" id="PF00582"/>
    </source>
</evidence>
<evidence type="ECO:0000313" key="4">
    <source>
        <dbReference type="EMBL" id="BEG98661.1"/>
    </source>
</evidence>
<reference evidence="4 5" key="1">
    <citation type="submission" date="2023-04" db="EMBL/GenBank/DDBJ databases">
        <title>Draft genome sequence of acteroides sedimenti strain YN3PY1.</title>
        <authorList>
            <person name="Yoshida N."/>
        </authorList>
    </citation>
    <scope>NUCLEOTIDE SEQUENCE [LARGE SCALE GENOMIC DNA]</scope>
    <source>
        <strain evidence="4 5">YN3PY1</strain>
    </source>
</reference>
<comment type="similarity">
    <text evidence="1 2">Belongs to the universal stress protein A family.</text>
</comment>
<dbReference type="PANTHER" id="PTHR46268">
    <property type="entry name" value="STRESS RESPONSE PROTEIN NHAX"/>
    <property type="match status" value="1"/>
</dbReference>
<comment type="subcellular location">
    <subcellularLocation>
        <location evidence="2">Cytoplasm</location>
    </subcellularLocation>
</comment>
<sequence length="154" mass="17423">MKKILIALDYDKTAEIVANAGFELAKQMNAEITLLHVVHELPMYYSVDSCPSAYEMYIENVEGLKKASLNFLNDIKKRLGDESVCIIVKDGEIAWTILETAKEISADIIVIGSHSRKWLESITMGDDAKMIMKRTTIPVYVVPFKKENKQIPDE</sequence>
<organism evidence="4 5">
    <name type="scientific">Bacteroides sedimenti</name>
    <dbReference type="NCBI Taxonomy" id="2136147"/>
    <lineage>
        <taxon>Bacteria</taxon>
        <taxon>Pseudomonadati</taxon>
        <taxon>Bacteroidota</taxon>
        <taxon>Bacteroidia</taxon>
        <taxon>Bacteroidales</taxon>
        <taxon>Bacteroidaceae</taxon>
        <taxon>Bacteroides</taxon>
    </lineage>
</organism>
<keyword evidence="2" id="KW-0963">Cytoplasm</keyword>
<dbReference type="Proteomes" id="UP001496674">
    <property type="component" value="Chromosome"/>
</dbReference>
<dbReference type="Gene3D" id="3.40.50.620">
    <property type="entry name" value="HUPs"/>
    <property type="match status" value="1"/>
</dbReference>
<proteinExistence type="inferred from homology"/>
<feature type="domain" description="UspA" evidence="3">
    <location>
        <begin position="1"/>
        <end position="143"/>
    </location>
</feature>
<dbReference type="RefSeq" id="WP_353333777.1">
    <property type="nucleotide sequence ID" value="NZ_AP028055.1"/>
</dbReference>
<dbReference type="InterPro" id="IPR014729">
    <property type="entry name" value="Rossmann-like_a/b/a_fold"/>
</dbReference>
<gene>
    <name evidence="4" type="ORF">BSYN_09260</name>
</gene>
<dbReference type="SUPFAM" id="SSF52402">
    <property type="entry name" value="Adenine nucleotide alpha hydrolases-like"/>
    <property type="match status" value="1"/>
</dbReference>
<dbReference type="CDD" id="cd00293">
    <property type="entry name" value="USP-like"/>
    <property type="match status" value="1"/>
</dbReference>
<evidence type="ECO:0000256" key="1">
    <source>
        <dbReference type="ARBA" id="ARBA00008791"/>
    </source>
</evidence>
<dbReference type="PANTHER" id="PTHR46268:SF6">
    <property type="entry name" value="UNIVERSAL STRESS PROTEIN UP12"/>
    <property type="match status" value="1"/>
</dbReference>
<evidence type="ECO:0000256" key="2">
    <source>
        <dbReference type="PIRNR" id="PIRNR006276"/>
    </source>
</evidence>
<keyword evidence="5" id="KW-1185">Reference proteome</keyword>
<dbReference type="PIRSF" id="PIRSF006276">
    <property type="entry name" value="UspA"/>
    <property type="match status" value="1"/>
</dbReference>
<dbReference type="InterPro" id="IPR006016">
    <property type="entry name" value="UspA"/>
</dbReference>
<dbReference type="Pfam" id="PF00582">
    <property type="entry name" value="Usp"/>
    <property type="match status" value="1"/>
</dbReference>
<dbReference type="PRINTS" id="PR01438">
    <property type="entry name" value="UNVRSLSTRESS"/>
</dbReference>
<name>A0ABM8IFL4_9BACE</name>